<protein>
    <submittedName>
        <fullName evidence="1">Uncharacterized protein</fullName>
    </submittedName>
</protein>
<keyword evidence="2" id="KW-1185">Reference proteome</keyword>
<evidence type="ECO:0000313" key="1">
    <source>
        <dbReference type="EMBL" id="KAF1964394.1"/>
    </source>
</evidence>
<dbReference type="PANTHER" id="PTHR38116:SF1">
    <property type="entry name" value="BZIP DOMAIN-CONTAINING PROTEIN"/>
    <property type="match status" value="1"/>
</dbReference>
<reference evidence="1" key="1">
    <citation type="journal article" date="2020" name="Stud. Mycol.">
        <title>101 Dothideomycetes genomes: a test case for predicting lifestyles and emergence of pathogens.</title>
        <authorList>
            <person name="Haridas S."/>
            <person name="Albert R."/>
            <person name="Binder M."/>
            <person name="Bloem J."/>
            <person name="Labutti K."/>
            <person name="Salamov A."/>
            <person name="Andreopoulos B."/>
            <person name="Baker S."/>
            <person name="Barry K."/>
            <person name="Bills G."/>
            <person name="Bluhm B."/>
            <person name="Cannon C."/>
            <person name="Castanera R."/>
            <person name="Culley D."/>
            <person name="Daum C."/>
            <person name="Ezra D."/>
            <person name="Gonzalez J."/>
            <person name="Henrissat B."/>
            <person name="Kuo A."/>
            <person name="Liang C."/>
            <person name="Lipzen A."/>
            <person name="Lutzoni F."/>
            <person name="Magnuson J."/>
            <person name="Mondo S."/>
            <person name="Nolan M."/>
            <person name="Ohm R."/>
            <person name="Pangilinan J."/>
            <person name="Park H.-J."/>
            <person name="Ramirez L."/>
            <person name="Alfaro M."/>
            <person name="Sun H."/>
            <person name="Tritt A."/>
            <person name="Yoshinaga Y."/>
            <person name="Zwiers L.-H."/>
            <person name="Turgeon B."/>
            <person name="Goodwin S."/>
            <person name="Spatafora J."/>
            <person name="Crous P."/>
            <person name="Grigoriev I."/>
        </authorList>
    </citation>
    <scope>NUCLEOTIDE SEQUENCE</scope>
    <source>
        <strain evidence="1">CBS 107.79</strain>
    </source>
</reference>
<dbReference type="InterPro" id="IPR021833">
    <property type="entry name" value="DUF3425"/>
</dbReference>
<organism evidence="1 2">
    <name type="scientific">Bimuria novae-zelandiae CBS 107.79</name>
    <dbReference type="NCBI Taxonomy" id="1447943"/>
    <lineage>
        <taxon>Eukaryota</taxon>
        <taxon>Fungi</taxon>
        <taxon>Dikarya</taxon>
        <taxon>Ascomycota</taxon>
        <taxon>Pezizomycotina</taxon>
        <taxon>Dothideomycetes</taxon>
        <taxon>Pleosporomycetidae</taxon>
        <taxon>Pleosporales</taxon>
        <taxon>Massarineae</taxon>
        <taxon>Didymosphaeriaceae</taxon>
        <taxon>Bimuria</taxon>
    </lineage>
</organism>
<accession>A0A6A5UIB9</accession>
<gene>
    <name evidence="1" type="ORF">BU23DRAFT_631936</name>
</gene>
<dbReference type="PANTHER" id="PTHR38116">
    <property type="entry name" value="CHROMOSOME 7, WHOLE GENOME SHOTGUN SEQUENCE"/>
    <property type="match status" value="1"/>
</dbReference>
<proteinExistence type="predicted"/>
<dbReference type="AlphaFoldDB" id="A0A6A5UIB9"/>
<dbReference type="EMBL" id="ML976790">
    <property type="protein sequence ID" value="KAF1964394.1"/>
    <property type="molecule type" value="Genomic_DNA"/>
</dbReference>
<dbReference type="Pfam" id="PF11905">
    <property type="entry name" value="DUF3425"/>
    <property type="match status" value="1"/>
</dbReference>
<dbReference type="OrthoDB" id="2245989at2759"/>
<name>A0A6A5UIB9_9PLEO</name>
<evidence type="ECO:0000313" key="2">
    <source>
        <dbReference type="Proteomes" id="UP000800036"/>
    </source>
</evidence>
<dbReference type="Proteomes" id="UP000800036">
    <property type="component" value="Unassembled WGS sequence"/>
</dbReference>
<sequence length="164" mass="18677">MIQLTDETVVDLERLAQKKYWNRQSTDPRANMLLTLVQFNVFQAFFHNSKSLSFTKDWLEYDADSAFSKADGKFNQAAPPTLQPIALQCRILHHPWLDLLPFPALRDNVLRIYDVWQGEDELCGAVIGFYSPPGPRSGPWDPRGWGVTEGFWKSTDGCCPVAKT</sequence>